<evidence type="ECO:0000313" key="3">
    <source>
        <dbReference type="Proteomes" id="UP000313359"/>
    </source>
</evidence>
<feature type="region of interest" description="Disordered" evidence="1">
    <location>
        <begin position="1"/>
        <end position="55"/>
    </location>
</feature>
<organism evidence="2 3">
    <name type="scientific">Lentinus tigrinus ALCF2SS1-6</name>
    <dbReference type="NCBI Taxonomy" id="1328759"/>
    <lineage>
        <taxon>Eukaryota</taxon>
        <taxon>Fungi</taxon>
        <taxon>Dikarya</taxon>
        <taxon>Basidiomycota</taxon>
        <taxon>Agaricomycotina</taxon>
        <taxon>Agaricomycetes</taxon>
        <taxon>Polyporales</taxon>
        <taxon>Polyporaceae</taxon>
        <taxon>Lentinus</taxon>
    </lineage>
</organism>
<dbReference type="EMBL" id="ML122262">
    <property type="protein sequence ID" value="RPD61359.1"/>
    <property type="molecule type" value="Genomic_DNA"/>
</dbReference>
<reference evidence="2" key="1">
    <citation type="journal article" date="2018" name="Genome Biol. Evol.">
        <title>Genomics and development of Lentinus tigrinus, a white-rot wood-decaying mushroom with dimorphic fruiting bodies.</title>
        <authorList>
            <person name="Wu B."/>
            <person name="Xu Z."/>
            <person name="Knudson A."/>
            <person name="Carlson A."/>
            <person name="Chen N."/>
            <person name="Kovaka S."/>
            <person name="LaButti K."/>
            <person name="Lipzen A."/>
            <person name="Pennachio C."/>
            <person name="Riley R."/>
            <person name="Schakwitz W."/>
            <person name="Umezawa K."/>
            <person name="Ohm R.A."/>
            <person name="Grigoriev I.V."/>
            <person name="Nagy L.G."/>
            <person name="Gibbons J."/>
            <person name="Hibbett D."/>
        </authorList>
    </citation>
    <scope>NUCLEOTIDE SEQUENCE [LARGE SCALE GENOMIC DNA]</scope>
    <source>
        <strain evidence="2">ALCF2SS1-6</strain>
    </source>
</reference>
<feature type="compositionally biased region" description="Basic residues" evidence="1">
    <location>
        <begin position="86"/>
        <end position="107"/>
    </location>
</feature>
<dbReference type="AlphaFoldDB" id="A0A5C2SDY8"/>
<gene>
    <name evidence="2" type="ORF">L227DRAFT_66450</name>
</gene>
<keyword evidence="3" id="KW-1185">Reference proteome</keyword>
<name>A0A5C2SDY8_9APHY</name>
<sequence length="155" mass="16810">MGTDGTTSRIAVLSNGVQPPHPEFLPSESYVHPRAEVDPARPRPRPRPRPRGRGRSYVHVYPLLWPSTAACTRPHGPVDVVDGTPRPHRAARSARTHRSRKPLRQPHRTVLVDGTSLSSNDARARSSRVRVSTCSVADGQARGGGSGMSASYPTN</sequence>
<feature type="region of interest" description="Disordered" evidence="1">
    <location>
        <begin position="73"/>
        <end position="155"/>
    </location>
</feature>
<proteinExistence type="predicted"/>
<feature type="compositionally biased region" description="Basic and acidic residues" evidence="1">
    <location>
        <begin position="31"/>
        <end position="41"/>
    </location>
</feature>
<accession>A0A5C2SDY8</accession>
<evidence type="ECO:0000256" key="1">
    <source>
        <dbReference type="SAM" id="MobiDB-lite"/>
    </source>
</evidence>
<dbReference type="Proteomes" id="UP000313359">
    <property type="component" value="Unassembled WGS sequence"/>
</dbReference>
<evidence type="ECO:0000313" key="2">
    <source>
        <dbReference type="EMBL" id="RPD61359.1"/>
    </source>
</evidence>
<feature type="compositionally biased region" description="Basic residues" evidence="1">
    <location>
        <begin position="42"/>
        <end position="55"/>
    </location>
</feature>
<protein>
    <submittedName>
        <fullName evidence="2">Uncharacterized protein</fullName>
    </submittedName>
</protein>